<gene>
    <name evidence="2" type="ORF">DSM107010_67230</name>
</gene>
<name>A0AB37U9J2_9CYAN</name>
<proteinExistence type="predicted"/>
<sequence>MLKVNIDRNWTTMSKQLKQITENQCQNTPAKYDDLKVLFLNCTLNRTPVLSHTSGVIDIAQNIFEANGVQTKVMRPVDYEIPAGLGLDMSQTDEWDRDDWPIIQKEIDETDILVLCTSVWLGEKSSVCNRVLERMYGYTHVLNEKGQYRDYGKVGATLITGNEDGIKHCAMNILFSLSHIGYTIPPQADAGWLGEVGPGPSYLDPDSGGPENDFTNRNTTFLTWNCMHLARILKDNGGIPAHGNQPEVWDAGCQSDFKNPEHKV</sequence>
<dbReference type="Proteomes" id="UP000282574">
    <property type="component" value="Unassembled WGS sequence"/>
</dbReference>
<protein>
    <submittedName>
        <fullName evidence="2">Flavodoxin</fullName>
    </submittedName>
</protein>
<dbReference type="AlphaFoldDB" id="A0AB37U9J2"/>
<accession>A0AB37U9J2</accession>
<organism evidence="2 3">
    <name type="scientific">Chroococcidiopsis cubana SAG 39.79</name>
    <dbReference type="NCBI Taxonomy" id="388085"/>
    <lineage>
        <taxon>Bacteria</taxon>
        <taxon>Bacillati</taxon>
        <taxon>Cyanobacteriota</taxon>
        <taxon>Cyanophyceae</taxon>
        <taxon>Chroococcidiopsidales</taxon>
        <taxon>Chroococcidiopsidaceae</taxon>
        <taxon>Chroococcidiopsis</taxon>
    </lineage>
</organism>
<evidence type="ECO:0000313" key="2">
    <source>
        <dbReference type="EMBL" id="RUT00700.1"/>
    </source>
</evidence>
<dbReference type="SUPFAM" id="SSF52218">
    <property type="entry name" value="Flavoproteins"/>
    <property type="match status" value="1"/>
</dbReference>
<reference evidence="2 3" key="1">
    <citation type="journal article" date="2019" name="Genome Biol. Evol.">
        <title>Day and night: Metabolic profiles and evolutionary relationships of six axenic non-marine cyanobacteria.</title>
        <authorList>
            <person name="Will S.E."/>
            <person name="Henke P."/>
            <person name="Boedeker C."/>
            <person name="Huang S."/>
            <person name="Brinkmann H."/>
            <person name="Rohde M."/>
            <person name="Jarek M."/>
            <person name="Friedl T."/>
            <person name="Seufert S."/>
            <person name="Schumacher M."/>
            <person name="Overmann J."/>
            <person name="Neumann-Schaal M."/>
            <person name="Petersen J."/>
        </authorList>
    </citation>
    <scope>NUCLEOTIDE SEQUENCE [LARGE SCALE GENOMIC DNA]</scope>
    <source>
        <strain evidence="2 3">SAG 39.79</strain>
    </source>
</reference>
<dbReference type="EMBL" id="RSCK01000140">
    <property type="protein sequence ID" value="RUT00700.1"/>
    <property type="molecule type" value="Genomic_DNA"/>
</dbReference>
<comment type="caution">
    <text evidence="2">The sequence shown here is derived from an EMBL/GenBank/DDBJ whole genome shotgun (WGS) entry which is preliminary data.</text>
</comment>
<dbReference type="Pfam" id="PF03358">
    <property type="entry name" value="FMN_red"/>
    <property type="match status" value="1"/>
</dbReference>
<dbReference type="GO" id="GO:0016491">
    <property type="term" value="F:oxidoreductase activity"/>
    <property type="evidence" value="ECO:0007669"/>
    <property type="project" value="InterPro"/>
</dbReference>
<evidence type="ECO:0000313" key="3">
    <source>
        <dbReference type="Proteomes" id="UP000282574"/>
    </source>
</evidence>
<evidence type="ECO:0000259" key="1">
    <source>
        <dbReference type="Pfam" id="PF03358"/>
    </source>
</evidence>
<keyword evidence="3" id="KW-1185">Reference proteome</keyword>
<dbReference type="InterPro" id="IPR005025">
    <property type="entry name" value="FMN_Rdtase-like_dom"/>
</dbReference>
<dbReference type="InterPro" id="IPR029039">
    <property type="entry name" value="Flavoprotein-like_sf"/>
</dbReference>
<dbReference type="Gene3D" id="3.40.50.360">
    <property type="match status" value="1"/>
</dbReference>
<feature type="domain" description="NADPH-dependent FMN reductase-like" evidence="1">
    <location>
        <begin position="36"/>
        <end position="186"/>
    </location>
</feature>